<proteinExistence type="predicted"/>
<keyword evidence="1" id="KW-0315">Glutamine amidotransferase</keyword>
<dbReference type="GO" id="GO:0000162">
    <property type="term" value="P:L-tryptophan biosynthetic process"/>
    <property type="evidence" value="ECO:0007669"/>
    <property type="project" value="TreeGrafter"/>
</dbReference>
<dbReference type="PANTHER" id="PTHR43418:SF4">
    <property type="entry name" value="MULTIFUNCTIONAL TRYPTOPHAN BIOSYNTHESIS PROTEIN"/>
    <property type="match status" value="1"/>
</dbReference>
<dbReference type="InterPro" id="IPR050472">
    <property type="entry name" value="Anth_synth/Amidotransfase"/>
</dbReference>
<dbReference type="GO" id="GO:0004049">
    <property type="term" value="F:anthranilate synthase activity"/>
    <property type="evidence" value="ECO:0007669"/>
    <property type="project" value="TreeGrafter"/>
</dbReference>
<comment type="caution">
    <text evidence="3">The sequence shown here is derived from an EMBL/GenBank/DDBJ whole genome shotgun (WGS) entry which is preliminary data.</text>
</comment>
<reference evidence="3" key="2">
    <citation type="journal article" date="2021" name="PeerJ">
        <title>Extensive microbial diversity within the chicken gut microbiome revealed by metagenomics and culture.</title>
        <authorList>
            <person name="Gilroy R."/>
            <person name="Ravi A."/>
            <person name="Getino M."/>
            <person name="Pursley I."/>
            <person name="Horton D.L."/>
            <person name="Alikhan N.F."/>
            <person name="Baker D."/>
            <person name="Gharbi K."/>
            <person name="Hall N."/>
            <person name="Watson M."/>
            <person name="Adriaenssens E.M."/>
            <person name="Foster-Nyarko E."/>
            <person name="Jarju S."/>
            <person name="Secka A."/>
            <person name="Antonio M."/>
            <person name="Oren A."/>
            <person name="Chaudhuri R.R."/>
            <person name="La Ragione R."/>
            <person name="Hildebrand F."/>
            <person name="Pallen M.J."/>
        </authorList>
    </citation>
    <scope>NUCLEOTIDE SEQUENCE</scope>
    <source>
        <strain evidence="3">ChiBcec6-7307</strain>
    </source>
</reference>
<accession>A0A9D1T841</accession>
<evidence type="ECO:0000256" key="1">
    <source>
        <dbReference type="ARBA" id="ARBA00022962"/>
    </source>
</evidence>
<dbReference type="PRINTS" id="PR00096">
    <property type="entry name" value="GATASE"/>
</dbReference>
<dbReference type="GO" id="GO:0005829">
    <property type="term" value="C:cytosol"/>
    <property type="evidence" value="ECO:0007669"/>
    <property type="project" value="TreeGrafter"/>
</dbReference>
<dbReference type="EMBL" id="DVOS01000045">
    <property type="protein sequence ID" value="HIV23334.1"/>
    <property type="molecule type" value="Genomic_DNA"/>
</dbReference>
<name>A0A9D1T841_9FIRM</name>
<dbReference type="InterPro" id="IPR006221">
    <property type="entry name" value="TrpG/PapA_dom"/>
</dbReference>
<dbReference type="PROSITE" id="PS51273">
    <property type="entry name" value="GATASE_TYPE_1"/>
    <property type="match status" value="1"/>
</dbReference>
<gene>
    <name evidence="3" type="ORF">IAC80_05280</name>
</gene>
<sequence>MFVLIDNYDSFSYNLYQMAGSIEPCIRVIRNDACGVKELEGMHPDGIILSPGPGKPKEAGICEEAVKKLRGKIPILGICLGHQAICEALGGTVSYAKQLMHGKQSRVRTDGRCPVFRGLPEEILAARYHSLAVREESLPECLQVAARAEDGEIMGVWNEEELLYGLQFHPESILTPLGNEIMKNWFAIVKNTGRERQ</sequence>
<dbReference type="Pfam" id="PF00117">
    <property type="entry name" value="GATase"/>
    <property type="match status" value="1"/>
</dbReference>
<evidence type="ECO:0000313" key="3">
    <source>
        <dbReference type="EMBL" id="HIV23334.1"/>
    </source>
</evidence>
<reference evidence="3" key="1">
    <citation type="submission" date="2020-10" db="EMBL/GenBank/DDBJ databases">
        <authorList>
            <person name="Gilroy R."/>
        </authorList>
    </citation>
    <scope>NUCLEOTIDE SEQUENCE</scope>
    <source>
        <strain evidence="3">ChiBcec6-7307</strain>
    </source>
</reference>
<dbReference type="InterPro" id="IPR017926">
    <property type="entry name" value="GATASE"/>
</dbReference>
<evidence type="ECO:0000313" key="4">
    <source>
        <dbReference type="Proteomes" id="UP000886889"/>
    </source>
</evidence>
<dbReference type="CDD" id="cd01743">
    <property type="entry name" value="GATase1_Anthranilate_Synthase"/>
    <property type="match status" value="1"/>
</dbReference>
<dbReference type="Gene3D" id="3.40.50.880">
    <property type="match status" value="1"/>
</dbReference>
<organism evidence="3 4">
    <name type="scientific">Candidatus Merdiplasma excrementigallinarum</name>
    <dbReference type="NCBI Taxonomy" id="2840864"/>
    <lineage>
        <taxon>Bacteria</taxon>
        <taxon>Bacillati</taxon>
        <taxon>Bacillota</taxon>
        <taxon>Clostridia</taxon>
        <taxon>Lachnospirales</taxon>
        <taxon>Lachnospiraceae</taxon>
        <taxon>Lachnospiraceae incertae sedis</taxon>
        <taxon>Candidatus Merdiplasma</taxon>
    </lineage>
</organism>
<feature type="domain" description="Glutamine amidotransferase" evidence="2">
    <location>
        <begin position="3"/>
        <end position="187"/>
    </location>
</feature>
<dbReference type="AlphaFoldDB" id="A0A9D1T841"/>
<dbReference type="InterPro" id="IPR029062">
    <property type="entry name" value="Class_I_gatase-like"/>
</dbReference>
<dbReference type="NCBIfam" id="TIGR00566">
    <property type="entry name" value="trpG_papA"/>
    <property type="match status" value="1"/>
</dbReference>
<evidence type="ECO:0000259" key="2">
    <source>
        <dbReference type="Pfam" id="PF00117"/>
    </source>
</evidence>
<dbReference type="SUPFAM" id="SSF52317">
    <property type="entry name" value="Class I glutamine amidotransferase-like"/>
    <property type="match status" value="1"/>
</dbReference>
<dbReference type="PANTHER" id="PTHR43418">
    <property type="entry name" value="MULTIFUNCTIONAL TRYPTOPHAN BIOSYNTHESIS PROTEIN-RELATED"/>
    <property type="match status" value="1"/>
</dbReference>
<dbReference type="PRINTS" id="PR00099">
    <property type="entry name" value="CPSGATASE"/>
</dbReference>
<protein>
    <submittedName>
        <fullName evidence="3">Aminodeoxychorismate/anthranilate synthase component II</fullName>
    </submittedName>
</protein>
<dbReference type="FunFam" id="3.40.50.880:FF:000003">
    <property type="entry name" value="Anthranilate synthase component II"/>
    <property type="match status" value="1"/>
</dbReference>
<dbReference type="PRINTS" id="PR00097">
    <property type="entry name" value="ANTSNTHASEII"/>
</dbReference>
<dbReference type="Proteomes" id="UP000886889">
    <property type="component" value="Unassembled WGS sequence"/>
</dbReference>